<accession>A0A9P7FVX5</accession>
<dbReference type="PANTHER" id="PTHR31438:SF1">
    <property type="entry name" value="LYSINE N-ACYLTRANSFERASE C17G9.06C-RELATED"/>
    <property type="match status" value="1"/>
</dbReference>
<dbReference type="SMART" id="SM01006">
    <property type="entry name" value="AlcB"/>
    <property type="match status" value="1"/>
</dbReference>
<proteinExistence type="inferred from homology"/>
<keyword evidence="4" id="KW-1185">Reference proteome</keyword>
<dbReference type="GO" id="GO:0019290">
    <property type="term" value="P:siderophore biosynthetic process"/>
    <property type="evidence" value="ECO:0007669"/>
    <property type="project" value="InterPro"/>
</dbReference>
<evidence type="ECO:0000259" key="2">
    <source>
        <dbReference type="SMART" id="SM01006"/>
    </source>
</evidence>
<dbReference type="AlphaFoldDB" id="A0A9P7FVX5"/>
<dbReference type="InterPro" id="IPR016181">
    <property type="entry name" value="Acyl_CoA_acyltransferase"/>
</dbReference>
<dbReference type="SUPFAM" id="SSF55729">
    <property type="entry name" value="Acyl-CoA N-acyltransferases (Nat)"/>
    <property type="match status" value="1"/>
</dbReference>
<feature type="domain" description="Acyltransferase MbtK/IucB-like conserved" evidence="2">
    <location>
        <begin position="241"/>
        <end position="298"/>
    </location>
</feature>
<dbReference type="EMBL" id="JABCKI010005957">
    <property type="protein sequence ID" value="KAG5636250.1"/>
    <property type="molecule type" value="Genomic_DNA"/>
</dbReference>
<evidence type="ECO:0000313" key="4">
    <source>
        <dbReference type="Proteomes" id="UP000717328"/>
    </source>
</evidence>
<organism evidence="3 4">
    <name type="scientific">Sphagnurus paluster</name>
    <dbReference type="NCBI Taxonomy" id="117069"/>
    <lineage>
        <taxon>Eukaryota</taxon>
        <taxon>Fungi</taxon>
        <taxon>Dikarya</taxon>
        <taxon>Basidiomycota</taxon>
        <taxon>Agaricomycotina</taxon>
        <taxon>Agaricomycetes</taxon>
        <taxon>Agaricomycetidae</taxon>
        <taxon>Agaricales</taxon>
        <taxon>Tricholomatineae</taxon>
        <taxon>Lyophyllaceae</taxon>
        <taxon>Sphagnurus</taxon>
    </lineage>
</organism>
<dbReference type="OrthoDB" id="4250781at2759"/>
<dbReference type="Gene3D" id="3.40.630.30">
    <property type="match status" value="1"/>
</dbReference>
<protein>
    <recommendedName>
        <fullName evidence="2">Acyltransferase MbtK/IucB-like conserved domain-containing protein</fullName>
    </recommendedName>
</protein>
<reference evidence="3" key="1">
    <citation type="submission" date="2021-02" db="EMBL/GenBank/DDBJ databases">
        <authorList>
            <person name="Nieuwenhuis M."/>
            <person name="Van De Peppel L.J.J."/>
        </authorList>
    </citation>
    <scope>NUCLEOTIDE SEQUENCE</scope>
    <source>
        <strain evidence="3">D49</strain>
    </source>
</reference>
<sequence length="419" mass="46416">MDPSTTASRRLLSIHNHTSPVPDTADGLVLVLPKGSKVTAVGSNETFTQLQLDKRPIIEYHILSKLSLALELAAVGTRFEGTTEHIPKANLFEISSPREQTGIFKDIPIADAWVAIYALFTLYRTNEHIPVRLTTVPNAEDLSKYLTSTGLGRRYQGSKKLQIAKSVIFLSRAAFWQGAGTTGYHDCGWLLSPTSAFPLIPSFTRSEMVIASHPLRPPKPRAGKALYRRYCTAVGQTLEFVAFDIHGNAEQDGGLSPHMAAFHKWHNDERVNNAWGEKGNLETHREYIEGLLADPGVVPIMMSWDGELMGYVEIVWVKENHAAQHYPADAAVGNWERGIHVLVGEDKFLGGGRSEIWLRSLAHYIFLADPRTDRVLGEPKESNIAIVKAAQSAGFHIHAVSLVGQLQNRSRLNILLIDH</sequence>
<reference evidence="3" key="2">
    <citation type="submission" date="2021-10" db="EMBL/GenBank/DDBJ databases">
        <title>Phylogenomics reveals ancestral predisposition of the termite-cultivated fungus Termitomyces towards a domesticated lifestyle.</title>
        <authorList>
            <person name="Auxier B."/>
            <person name="Grum-Grzhimaylo A."/>
            <person name="Cardenas M.E."/>
            <person name="Lodge J.D."/>
            <person name="Laessoe T."/>
            <person name="Pedersen O."/>
            <person name="Smith M.E."/>
            <person name="Kuyper T.W."/>
            <person name="Franco-Molano E.A."/>
            <person name="Baroni T.J."/>
            <person name="Aanen D.K."/>
        </authorList>
    </citation>
    <scope>NUCLEOTIDE SEQUENCE</scope>
    <source>
        <strain evidence="3">D49</strain>
    </source>
</reference>
<evidence type="ECO:0000256" key="1">
    <source>
        <dbReference type="ARBA" id="ARBA00009893"/>
    </source>
</evidence>
<dbReference type="GO" id="GO:0016410">
    <property type="term" value="F:N-acyltransferase activity"/>
    <property type="evidence" value="ECO:0007669"/>
    <property type="project" value="TreeGrafter"/>
</dbReference>
<dbReference type="Pfam" id="PF13523">
    <property type="entry name" value="Acetyltransf_8"/>
    <property type="match status" value="1"/>
</dbReference>
<comment type="similarity">
    <text evidence="1">Belongs to the lysine N-acyltransferase MbtK family.</text>
</comment>
<evidence type="ECO:0000313" key="3">
    <source>
        <dbReference type="EMBL" id="KAG5636250.1"/>
    </source>
</evidence>
<name>A0A9P7FVX5_9AGAR</name>
<dbReference type="InterPro" id="IPR019432">
    <property type="entry name" value="Acyltransferase_MbtK/IucB-like"/>
</dbReference>
<comment type="caution">
    <text evidence="3">The sequence shown here is derived from an EMBL/GenBank/DDBJ whole genome shotgun (WGS) entry which is preliminary data.</text>
</comment>
<dbReference type="Proteomes" id="UP000717328">
    <property type="component" value="Unassembled WGS sequence"/>
</dbReference>
<dbReference type="PANTHER" id="PTHR31438">
    <property type="entry name" value="LYSINE N-ACYLTRANSFERASE C17G9.06C-RELATED"/>
    <property type="match status" value="1"/>
</dbReference>
<gene>
    <name evidence="3" type="ORF">H0H81_008653</name>
</gene>